<dbReference type="InterPro" id="IPR057666">
    <property type="entry name" value="DrpA_SLOG"/>
</dbReference>
<comment type="caution">
    <text evidence="3">The sequence shown here is derived from an EMBL/GenBank/DDBJ whole genome shotgun (WGS) entry which is preliminary data.</text>
</comment>
<reference evidence="3 4" key="1">
    <citation type="journal article" date="2018" name="Nat. Biotechnol.">
        <title>A standardized bacterial taxonomy based on genome phylogeny substantially revises the tree of life.</title>
        <authorList>
            <person name="Parks D.H."/>
            <person name="Chuvochina M."/>
            <person name="Waite D.W."/>
            <person name="Rinke C."/>
            <person name="Skarshewski A."/>
            <person name="Chaumeil P.A."/>
            <person name="Hugenholtz P."/>
        </authorList>
    </citation>
    <scope>NUCLEOTIDE SEQUENCE [LARGE SCALE GENOMIC DNA]</scope>
    <source>
        <strain evidence="3">UBA8844</strain>
    </source>
</reference>
<dbReference type="EMBL" id="DPIY01000007">
    <property type="protein sequence ID" value="HCT57171.1"/>
    <property type="molecule type" value="Genomic_DNA"/>
</dbReference>
<dbReference type="SUPFAM" id="SSF102405">
    <property type="entry name" value="MCP/YpsA-like"/>
    <property type="match status" value="1"/>
</dbReference>
<name>A0A3D4V7U0_9BACT</name>
<dbReference type="Proteomes" id="UP000264071">
    <property type="component" value="Unassembled WGS sequence"/>
</dbReference>
<dbReference type="NCBIfam" id="TIGR00732">
    <property type="entry name" value="dprA"/>
    <property type="match status" value="1"/>
</dbReference>
<dbReference type="InterPro" id="IPR003488">
    <property type="entry name" value="DprA"/>
</dbReference>
<evidence type="ECO:0000313" key="4">
    <source>
        <dbReference type="Proteomes" id="UP000264071"/>
    </source>
</evidence>
<gene>
    <name evidence="3" type="primary">dprA</name>
    <name evidence="3" type="ORF">DGD08_08155</name>
</gene>
<evidence type="ECO:0000313" key="3">
    <source>
        <dbReference type="EMBL" id="HCT57171.1"/>
    </source>
</evidence>
<dbReference type="AlphaFoldDB" id="A0A3D4V7U0"/>
<dbReference type="Pfam" id="PF02481">
    <property type="entry name" value="DNA_processg_A"/>
    <property type="match status" value="1"/>
</dbReference>
<feature type="domain" description="Smf/DprA SLOG" evidence="2">
    <location>
        <begin position="87"/>
        <end position="294"/>
    </location>
</feature>
<proteinExistence type="inferred from homology"/>
<accession>A0A3D4V7U0</accession>
<dbReference type="PANTHER" id="PTHR43022">
    <property type="entry name" value="PROTEIN SMF"/>
    <property type="match status" value="1"/>
</dbReference>
<protein>
    <submittedName>
        <fullName evidence="3">DNA-protecting protein DprA</fullName>
    </submittedName>
</protein>
<dbReference type="Gene3D" id="3.40.50.450">
    <property type="match status" value="1"/>
</dbReference>
<organism evidence="3 4">
    <name type="scientific">Gemmatimonas aurantiaca</name>
    <dbReference type="NCBI Taxonomy" id="173480"/>
    <lineage>
        <taxon>Bacteria</taxon>
        <taxon>Pseudomonadati</taxon>
        <taxon>Gemmatimonadota</taxon>
        <taxon>Gemmatimonadia</taxon>
        <taxon>Gemmatimonadales</taxon>
        <taxon>Gemmatimonadaceae</taxon>
        <taxon>Gemmatimonas</taxon>
    </lineage>
</organism>
<dbReference type="PANTHER" id="PTHR43022:SF1">
    <property type="entry name" value="PROTEIN SMF"/>
    <property type="match status" value="1"/>
</dbReference>
<comment type="similarity">
    <text evidence="1">Belongs to the DprA/Smf family.</text>
</comment>
<evidence type="ECO:0000259" key="2">
    <source>
        <dbReference type="Pfam" id="PF02481"/>
    </source>
</evidence>
<dbReference type="GO" id="GO:0009294">
    <property type="term" value="P:DNA-mediated transformation"/>
    <property type="evidence" value="ECO:0007669"/>
    <property type="project" value="InterPro"/>
</dbReference>
<evidence type="ECO:0000256" key="1">
    <source>
        <dbReference type="ARBA" id="ARBA00006525"/>
    </source>
</evidence>
<sequence length="367" mass="37342">MAGGVSCSPCAPLPNSRSRMHNCSPEAFACLALQTLPKMGDVSVRGLVEAHGSANAALASLPPAVVAAARQSAASSVQLATRTGAHIVALPDEHYPARLRELRDAPAVLFARGSVDIAAPPAVAIVGTRTASGYGLRVARSIATACARAGISVVSGLARGIDGAAHEAALAAGGRTVAVLGTGIDITYPKSHRLLQERIAHEGLVLSEQTPGDAGHAGTFPRRNRLIAALADVTVVVEAGEGSGALITADHAVELGRTVACVPNAIDVATARGSNALLKAHAEPILSPDDVLRLLDMTPSPTQGPALDGVSARCWHAVQQGALTPVEVAQHTGLSTRDATAVLALLEIDGLLVFDTSGRIRPTLLGT</sequence>